<dbReference type="WBParaSite" id="Minc3s01012g19844">
    <property type="protein sequence ID" value="Minc3s01012g19844"/>
    <property type="gene ID" value="Minc3s01012g19844"/>
</dbReference>
<evidence type="ECO:0000313" key="6">
    <source>
        <dbReference type="Proteomes" id="UP000887563"/>
    </source>
</evidence>
<dbReference type="PANTHER" id="PTHR13610">
    <property type="entry name" value="METHYLTRANSFERASE DOMAIN-CONTAINING PROTEIN"/>
    <property type="match status" value="1"/>
</dbReference>
<dbReference type="SUPFAM" id="SSF53335">
    <property type="entry name" value="S-adenosyl-L-methionine-dependent methyltransferases"/>
    <property type="match status" value="1"/>
</dbReference>
<keyword evidence="5" id="KW-0472">Membrane</keyword>
<dbReference type="GO" id="GO:0016279">
    <property type="term" value="F:protein-lysine N-methyltransferase activity"/>
    <property type="evidence" value="ECO:0007669"/>
    <property type="project" value="InterPro"/>
</dbReference>
<dbReference type="PANTHER" id="PTHR13610:SF9">
    <property type="entry name" value="FI06469P"/>
    <property type="match status" value="1"/>
</dbReference>
<protein>
    <submittedName>
        <fullName evidence="7">Uncharacterized protein</fullName>
    </submittedName>
</protein>
<dbReference type="InterPro" id="IPR029063">
    <property type="entry name" value="SAM-dependent_MTases_sf"/>
</dbReference>
<dbReference type="InterPro" id="IPR026170">
    <property type="entry name" value="FAM173A/B"/>
</dbReference>
<organism evidence="6 7">
    <name type="scientific">Meloidogyne incognita</name>
    <name type="common">Southern root-knot nematode worm</name>
    <name type="synonym">Oxyuris incognita</name>
    <dbReference type="NCBI Taxonomy" id="6306"/>
    <lineage>
        <taxon>Eukaryota</taxon>
        <taxon>Metazoa</taxon>
        <taxon>Ecdysozoa</taxon>
        <taxon>Nematoda</taxon>
        <taxon>Chromadorea</taxon>
        <taxon>Rhabditida</taxon>
        <taxon>Tylenchina</taxon>
        <taxon>Tylenchomorpha</taxon>
        <taxon>Tylenchoidea</taxon>
        <taxon>Meloidogynidae</taxon>
        <taxon>Meloidogyninae</taxon>
        <taxon>Meloidogyne</taxon>
        <taxon>Meloidogyne incognita group</taxon>
    </lineage>
</organism>
<evidence type="ECO:0000313" key="7">
    <source>
        <dbReference type="WBParaSite" id="Minc3s01012g19844"/>
    </source>
</evidence>
<keyword evidence="2" id="KW-0489">Methyltransferase</keyword>
<dbReference type="GO" id="GO:1905706">
    <property type="term" value="P:regulation of mitochondrial ATP synthesis coupled proton transport"/>
    <property type="evidence" value="ECO:0007669"/>
    <property type="project" value="TreeGrafter"/>
</dbReference>
<keyword evidence="6" id="KW-1185">Reference proteome</keyword>
<dbReference type="Proteomes" id="UP000887563">
    <property type="component" value="Unplaced"/>
</dbReference>
<reference evidence="7" key="1">
    <citation type="submission" date="2022-11" db="UniProtKB">
        <authorList>
            <consortium name="WormBaseParasite"/>
        </authorList>
    </citation>
    <scope>IDENTIFICATION</scope>
</reference>
<feature type="transmembrane region" description="Helical" evidence="5">
    <location>
        <begin position="43"/>
        <end position="66"/>
    </location>
</feature>
<accession>A0A914LXL9</accession>
<evidence type="ECO:0000256" key="1">
    <source>
        <dbReference type="ARBA" id="ARBA00010633"/>
    </source>
</evidence>
<keyword evidence="3" id="KW-0808">Transferase</keyword>
<keyword evidence="5" id="KW-1133">Transmembrane helix</keyword>
<name>A0A914LXL9_MELIC</name>
<evidence type="ECO:0000256" key="5">
    <source>
        <dbReference type="SAM" id="Phobius"/>
    </source>
</evidence>
<proteinExistence type="inferred from homology"/>
<dbReference type="GO" id="GO:0032259">
    <property type="term" value="P:methylation"/>
    <property type="evidence" value="ECO:0007669"/>
    <property type="project" value="UniProtKB-KW"/>
</dbReference>
<evidence type="ECO:0000256" key="4">
    <source>
        <dbReference type="ARBA" id="ARBA00022691"/>
    </source>
</evidence>
<comment type="similarity">
    <text evidence="1">Belongs to the ANT/ATPSC lysine N-methyltransferase family.</text>
</comment>
<sequence length="124" mass="13937">MMPNSRFLKSILCIFWIAIFDFIHIFLLFFFSHFQLTGNYLKGLTITCAIGAGALGLSAATLPFVLPAFRRVCIPYVPATVKQIENVVKLMDQYKNANPATRGLKIIDLGSGDGRVILNWLRRD</sequence>
<dbReference type="GO" id="GO:0005739">
    <property type="term" value="C:mitochondrion"/>
    <property type="evidence" value="ECO:0007669"/>
    <property type="project" value="TreeGrafter"/>
</dbReference>
<dbReference type="AlphaFoldDB" id="A0A914LXL9"/>
<keyword evidence="4" id="KW-0949">S-adenosyl-L-methionine</keyword>
<evidence type="ECO:0000256" key="2">
    <source>
        <dbReference type="ARBA" id="ARBA00022603"/>
    </source>
</evidence>
<feature type="transmembrane region" description="Helical" evidence="5">
    <location>
        <begin position="12"/>
        <end position="31"/>
    </location>
</feature>
<keyword evidence="5" id="KW-0812">Transmembrane</keyword>
<evidence type="ECO:0000256" key="3">
    <source>
        <dbReference type="ARBA" id="ARBA00022679"/>
    </source>
</evidence>